<sequence>MLPNDLVVTGWMARNEHAILVKCIGRGQVAPIHDSSPTQGYEVATLEHKDATNEGNKLVASQSHPSSNIMDPRYLLRQSADLIRKAVIGGNHRAVGEVGATIGMCTRLPSEPPMLMKHAEISEDELIGWPINHSPPCEQTVRELYCKARAHASCYVHRIGCLRTGGVAAGHVKCKGLRNAEDGKVDEWKGSDTLQGRGDLPDWRR</sequence>
<protein>
    <submittedName>
        <fullName evidence="1">Uncharacterized protein</fullName>
    </submittedName>
</protein>
<dbReference type="EMBL" id="KN822079">
    <property type="protein sequence ID" value="KIM58975.1"/>
    <property type="molecule type" value="Genomic_DNA"/>
</dbReference>
<proteinExistence type="predicted"/>
<organism evidence="1 2">
    <name type="scientific">Scleroderma citrinum Foug A</name>
    <dbReference type="NCBI Taxonomy" id="1036808"/>
    <lineage>
        <taxon>Eukaryota</taxon>
        <taxon>Fungi</taxon>
        <taxon>Dikarya</taxon>
        <taxon>Basidiomycota</taxon>
        <taxon>Agaricomycotina</taxon>
        <taxon>Agaricomycetes</taxon>
        <taxon>Agaricomycetidae</taxon>
        <taxon>Boletales</taxon>
        <taxon>Sclerodermatineae</taxon>
        <taxon>Sclerodermataceae</taxon>
        <taxon>Scleroderma</taxon>
    </lineage>
</organism>
<name>A0A0C3DE31_9AGAM</name>
<accession>A0A0C3DE31</accession>
<gene>
    <name evidence="1" type="ORF">SCLCIDRAFT_1044792</name>
</gene>
<evidence type="ECO:0000313" key="2">
    <source>
        <dbReference type="Proteomes" id="UP000053989"/>
    </source>
</evidence>
<reference evidence="2" key="2">
    <citation type="submission" date="2015-01" db="EMBL/GenBank/DDBJ databases">
        <title>Evolutionary Origins and Diversification of the Mycorrhizal Mutualists.</title>
        <authorList>
            <consortium name="DOE Joint Genome Institute"/>
            <consortium name="Mycorrhizal Genomics Consortium"/>
            <person name="Kohler A."/>
            <person name="Kuo A."/>
            <person name="Nagy L.G."/>
            <person name="Floudas D."/>
            <person name="Copeland A."/>
            <person name="Barry K.W."/>
            <person name="Cichocki N."/>
            <person name="Veneault-Fourrey C."/>
            <person name="LaButti K."/>
            <person name="Lindquist E.A."/>
            <person name="Lipzen A."/>
            <person name="Lundell T."/>
            <person name="Morin E."/>
            <person name="Murat C."/>
            <person name="Riley R."/>
            <person name="Ohm R."/>
            <person name="Sun H."/>
            <person name="Tunlid A."/>
            <person name="Henrissat B."/>
            <person name="Grigoriev I.V."/>
            <person name="Hibbett D.S."/>
            <person name="Martin F."/>
        </authorList>
    </citation>
    <scope>NUCLEOTIDE SEQUENCE [LARGE SCALE GENOMIC DNA]</scope>
    <source>
        <strain evidence="2">Foug A</strain>
    </source>
</reference>
<keyword evidence="2" id="KW-1185">Reference proteome</keyword>
<dbReference type="HOGENOM" id="CLU_1338217_0_0_1"/>
<evidence type="ECO:0000313" key="1">
    <source>
        <dbReference type="EMBL" id="KIM58975.1"/>
    </source>
</evidence>
<dbReference type="InParanoid" id="A0A0C3DE31"/>
<dbReference type="AlphaFoldDB" id="A0A0C3DE31"/>
<reference evidence="1 2" key="1">
    <citation type="submission" date="2014-04" db="EMBL/GenBank/DDBJ databases">
        <authorList>
            <consortium name="DOE Joint Genome Institute"/>
            <person name="Kuo A."/>
            <person name="Kohler A."/>
            <person name="Nagy L.G."/>
            <person name="Floudas D."/>
            <person name="Copeland A."/>
            <person name="Barry K.W."/>
            <person name="Cichocki N."/>
            <person name="Veneault-Fourrey C."/>
            <person name="LaButti K."/>
            <person name="Lindquist E.A."/>
            <person name="Lipzen A."/>
            <person name="Lundell T."/>
            <person name="Morin E."/>
            <person name="Murat C."/>
            <person name="Sun H."/>
            <person name="Tunlid A."/>
            <person name="Henrissat B."/>
            <person name="Grigoriev I.V."/>
            <person name="Hibbett D.S."/>
            <person name="Martin F."/>
            <person name="Nordberg H.P."/>
            <person name="Cantor M.N."/>
            <person name="Hua S.X."/>
        </authorList>
    </citation>
    <scope>NUCLEOTIDE SEQUENCE [LARGE SCALE GENOMIC DNA]</scope>
    <source>
        <strain evidence="1 2">Foug A</strain>
    </source>
</reference>
<dbReference type="Proteomes" id="UP000053989">
    <property type="component" value="Unassembled WGS sequence"/>
</dbReference>